<dbReference type="AlphaFoldDB" id="A0A1I7XRZ3"/>
<protein>
    <submittedName>
        <fullName evidence="2">DNA-binding protein</fullName>
    </submittedName>
</protein>
<evidence type="ECO:0000313" key="1">
    <source>
        <dbReference type="Proteomes" id="UP000095283"/>
    </source>
</evidence>
<evidence type="ECO:0000313" key="2">
    <source>
        <dbReference type="WBParaSite" id="Hba_20512"/>
    </source>
</evidence>
<dbReference type="WBParaSite" id="Hba_20512">
    <property type="protein sequence ID" value="Hba_20512"/>
    <property type="gene ID" value="Hba_20512"/>
</dbReference>
<reference evidence="2" key="1">
    <citation type="submission" date="2016-11" db="UniProtKB">
        <authorList>
            <consortium name="WormBaseParasite"/>
        </authorList>
    </citation>
    <scope>IDENTIFICATION</scope>
</reference>
<dbReference type="Proteomes" id="UP000095283">
    <property type="component" value="Unplaced"/>
</dbReference>
<name>A0A1I7XRZ3_HETBA</name>
<keyword evidence="1" id="KW-1185">Reference proteome</keyword>
<accession>A0A1I7XRZ3</accession>
<proteinExistence type="predicted"/>
<sequence>MFRQQDPITNYNSSECLIPDQVTVFLSYGKGIVTGAHVRYLLYLAKFKMIPNISRFIYHWRKHGNGEKIITLMETISFFPNKFQPSKSR</sequence>
<organism evidence="1 2">
    <name type="scientific">Heterorhabditis bacteriophora</name>
    <name type="common">Entomopathogenic nematode worm</name>
    <dbReference type="NCBI Taxonomy" id="37862"/>
    <lineage>
        <taxon>Eukaryota</taxon>
        <taxon>Metazoa</taxon>
        <taxon>Ecdysozoa</taxon>
        <taxon>Nematoda</taxon>
        <taxon>Chromadorea</taxon>
        <taxon>Rhabditida</taxon>
        <taxon>Rhabditina</taxon>
        <taxon>Rhabditomorpha</taxon>
        <taxon>Strongyloidea</taxon>
        <taxon>Heterorhabditidae</taxon>
        <taxon>Heterorhabditis</taxon>
    </lineage>
</organism>